<name>A0A2G9ZKR3_9BACT</name>
<evidence type="ECO:0000313" key="3">
    <source>
        <dbReference type="Proteomes" id="UP000230729"/>
    </source>
</evidence>
<reference evidence="2 3" key="1">
    <citation type="submission" date="2017-09" db="EMBL/GenBank/DDBJ databases">
        <title>Depth-based differentiation of microbial function through sediment-hosted aquifers and enrichment of novel symbionts in the deep terrestrial subsurface.</title>
        <authorList>
            <person name="Probst A.J."/>
            <person name="Ladd B."/>
            <person name="Jarett J.K."/>
            <person name="Geller-Mcgrath D.E."/>
            <person name="Sieber C.M."/>
            <person name="Emerson J.B."/>
            <person name="Anantharaman K."/>
            <person name="Thomas B.C."/>
            <person name="Malmstrom R."/>
            <person name="Stieglmeier M."/>
            <person name="Klingl A."/>
            <person name="Woyke T."/>
            <person name="Ryan C.M."/>
            <person name="Banfield J.F."/>
        </authorList>
    </citation>
    <scope>NUCLEOTIDE SEQUENCE [LARGE SCALE GENOMIC DNA]</scope>
    <source>
        <strain evidence="2">CG23_combo_of_CG06-09_8_20_14_all_49_15</strain>
    </source>
</reference>
<evidence type="ECO:0000256" key="1">
    <source>
        <dbReference type="SAM" id="SignalP"/>
    </source>
</evidence>
<dbReference type="Proteomes" id="UP000230729">
    <property type="component" value="Unassembled WGS sequence"/>
</dbReference>
<comment type="caution">
    <text evidence="2">The sequence shown here is derived from an EMBL/GenBank/DDBJ whole genome shotgun (WGS) entry which is preliminary data.</text>
</comment>
<evidence type="ECO:0000313" key="2">
    <source>
        <dbReference type="EMBL" id="PIP33773.1"/>
    </source>
</evidence>
<protein>
    <submittedName>
        <fullName evidence="2">Uncharacterized protein</fullName>
    </submittedName>
</protein>
<accession>A0A2G9ZKR3</accession>
<sequence length="415" mass="45670">MIIILPLAAGLLAWRYFAPAKNAPAFAVDLPAVYGQTETVSFGNLAMALRPLEVLAAAAITDGASQKYSEAYAQTDVVKTVSDHKVKEDIILKAPGHPEEFRFALDLPSLFWKKDEQGNLVFYQADNNDWSAVFRMPAPFLTDARGQRSSGQEVETWLEDDVLIMRPSLAWLTAHPYPIVLDPTIELVILNVHSHPLEGDDWSVSFTTAGQADLRVIPNDAATIADDEFVSLWCGAQQRTPEIRSGDEIFFAAWECADIGRVVHRTLKAGDHILRFEFGGEIAYAYNGYSENRKYAWAENAGWLNASSTHAQAVIAPAGLTGYLWGENIGWIKLDYDGTPGATNTTATDWGVTNDGQGHLGGYGWGENIGWVNFHPSHAQVTINYDTGELSGSAWAENIGWINFGHAQTNYTLLY</sequence>
<keyword evidence="1" id="KW-0732">Signal</keyword>
<dbReference type="EMBL" id="PCSD01000057">
    <property type="protein sequence ID" value="PIP33773.1"/>
    <property type="molecule type" value="Genomic_DNA"/>
</dbReference>
<gene>
    <name evidence="2" type="ORF">COX22_02575</name>
</gene>
<dbReference type="AlphaFoldDB" id="A0A2G9ZKR3"/>
<feature type="signal peptide" evidence="1">
    <location>
        <begin position="1"/>
        <end position="20"/>
    </location>
</feature>
<feature type="non-terminal residue" evidence="2">
    <location>
        <position position="415"/>
    </location>
</feature>
<organism evidence="2 3">
    <name type="scientific">Candidatus Falkowbacteria bacterium CG23_combo_of_CG06-09_8_20_14_all_49_15</name>
    <dbReference type="NCBI Taxonomy" id="1974572"/>
    <lineage>
        <taxon>Bacteria</taxon>
        <taxon>Candidatus Falkowiibacteriota</taxon>
    </lineage>
</organism>
<feature type="chain" id="PRO_5013654956" evidence="1">
    <location>
        <begin position="21"/>
        <end position="415"/>
    </location>
</feature>
<proteinExistence type="predicted"/>